<dbReference type="WBParaSite" id="nRc.2.0.1.t33460-RA">
    <property type="protein sequence ID" value="nRc.2.0.1.t33460-RA"/>
    <property type="gene ID" value="nRc.2.0.1.g33460"/>
</dbReference>
<reference evidence="2" key="1">
    <citation type="submission" date="2022-11" db="UniProtKB">
        <authorList>
            <consortium name="WormBaseParasite"/>
        </authorList>
    </citation>
    <scope>IDENTIFICATION</scope>
</reference>
<name>A0A915K3W0_ROMCU</name>
<sequence>MLRPSSKTTRLALPPQAPTCAVCPFRLRGLVPVSLPPPSYWPASPSHPHGVVCWCAPVYRCGWSDNASWGIAELTASLIATPVGRSHPTHRLKSAQTTATTPWAPLRDAEDPFGHPVITTDVSNNNIMCCCSYVLSQWFRHRQPQLPYHPCCRDIGHQLHY</sequence>
<keyword evidence="1" id="KW-1185">Reference proteome</keyword>
<accession>A0A915K3W0</accession>
<protein>
    <submittedName>
        <fullName evidence="2">Uncharacterized protein</fullName>
    </submittedName>
</protein>
<evidence type="ECO:0000313" key="1">
    <source>
        <dbReference type="Proteomes" id="UP000887565"/>
    </source>
</evidence>
<dbReference type="AlphaFoldDB" id="A0A915K3W0"/>
<evidence type="ECO:0000313" key="2">
    <source>
        <dbReference type="WBParaSite" id="nRc.2.0.1.t33460-RA"/>
    </source>
</evidence>
<proteinExistence type="predicted"/>
<dbReference type="Proteomes" id="UP000887565">
    <property type="component" value="Unplaced"/>
</dbReference>
<organism evidence="1 2">
    <name type="scientific">Romanomermis culicivorax</name>
    <name type="common">Nematode worm</name>
    <dbReference type="NCBI Taxonomy" id="13658"/>
    <lineage>
        <taxon>Eukaryota</taxon>
        <taxon>Metazoa</taxon>
        <taxon>Ecdysozoa</taxon>
        <taxon>Nematoda</taxon>
        <taxon>Enoplea</taxon>
        <taxon>Dorylaimia</taxon>
        <taxon>Mermithida</taxon>
        <taxon>Mermithoidea</taxon>
        <taxon>Mermithidae</taxon>
        <taxon>Romanomermis</taxon>
    </lineage>
</organism>